<dbReference type="AlphaFoldDB" id="A0A1I1G3Z2"/>
<dbReference type="Proteomes" id="UP000198639">
    <property type="component" value="Unassembled WGS sequence"/>
</dbReference>
<dbReference type="STRING" id="1164594.SAMN05216204_103187"/>
<evidence type="ECO:0000313" key="1">
    <source>
        <dbReference type="EMBL" id="SFC06265.1"/>
    </source>
</evidence>
<accession>A0A1I1G3Z2</accession>
<proteinExistence type="predicted"/>
<dbReference type="OrthoDB" id="8560797at2"/>
<keyword evidence="1" id="KW-0969">Cilium</keyword>
<evidence type="ECO:0000313" key="2">
    <source>
        <dbReference type="Proteomes" id="UP000198639"/>
    </source>
</evidence>
<organism evidence="1 2">
    <name type="scientific">Massilia yuzhufengensis</name>
    <dbReference type="NCBI Taxonomy" id="1164594"/>
    <lineage>
        <taxon>Bacteria</taxon>
        <taxon>Pseudomonadati</taxon>
        <taxon>Pseudomonadota</taxon>
        <taxon>Betaproteobacteria</taxon>
        <taxon>Burkholderiales</taxon>
        <taxon>Oxalobacteraceae</taxon>
        <taxon>Telluria group</taxon>
        <taxon>Massilia</taxon>
    </lineage>
</organism>
<reference evidence="2" key="1">
    <citation type="submission" date="2016-10" db="EMBL/GenBank/DDBJ databases">
        <authorList>
            <person name="Varghese N."/>
            <person name="Submissions S."/>
        </authorList>
    </citation>
    <scope>NUCLEOTIDE SEQUENCE [LARGE SCALE GENOMIC DNA]</scope>
    <source>
        <strain evidence="2">CGMCC 1.12041</strain>
    </source>
</reference>
<keyword evidence="1" id="KW-0282">Flagellum</keyword>
<protein>
    <submittedName>
        <fullName evidence="1">Flagellar motor switch protein FliM</fullName>
    </submittedName>
</protein>
<name>A0A1I1G3Z2_9BURK</name>
<keyword evidence="2" id="KW-1185">Reference proteome</keyword>
<keyword evidence="1" id="KW-0966">Cell projection</keyword>
<sequence>MPMNPPDRARTNPGSYQVLDPSLLGRPVHLLPKFARRFADALGTAMAGPGGRRYWGAYRLDNLAFERAPDEDGLRWLAVPGPLGTAAVAFERSLLLGLLEGRYGRKNAPVALERRDPSLERVTTTEERLAATLTTQLAEQLHARVAEGLAAADAPADAAPAAALEAPVAASAPGKAGWVIRVTLRAAQGGADCHCWIGLDQELMAHVLQGLKEERSGGRSQRAAGDGLSSGLFVKLDGRLVSKEVTLAALFEMKVGDIIPVSVGRADVLLDESRLFTAAVAEHKGKLCLTSFEDAE</sequence>
<dbReference type="EMBL" id="FOLD01000003">
    <property type="protein sequence ID" value="SFC06265.1"/>
    <property type="molecule type" value="Genomic_DNA"/>
</dbReference>
<gene>
    <name evidence="1" type="ORF">SAMN05216204_103187</name>
</gene>